<reference evidence="1 2" key="1">
    <citation type="submission" date="2014-09" db="EMBL/GenBank/DDBJ databases">
        <authorList>
            <person name="Magalhaes I.L.F."/>
            <person name="Oliveira U."/>
            <person name="Santos F.R."/>
            <person name="Vidigal T.H.D.A."/>
            <person name="Brescovit A.D."/>
            <person name="Santos A.J."/>
        </authorList>
    </citation>
    <scope>NUCLEOTIDE SEQUENCE [LARGE SCALE GENOMIC DNA]</scope>
</reference>
<evidence type="ECO:0000313" key="2">
    <source>
        <dbReference type="Proteomes" id="UP000054845"/>
    </source>
</evidence>
<dbReference type="Proteomes" id="UP000054845">
    <property type="component" value="Unassembled WGS sequence"/>
</dbReference>
<dbReference type="AlphaFoldDB" id="A0A0P1BB86"/>
<sequence length="103" mass="11629">MRSNRTRMDLLTTCSMIHDPRFILYHCPLSSTLLPKPHSMRTQSSLAPNVGSMPWLRRNSRTCSTPRKVLLPIAAHIDCSWSFSSFFHSVSRPPPPSTIPHGS</sequence>
<name>A0A0P1BB86_9BASI</name>
<keyword evidence="2" id="KW-1185">Reference proteome</keyword>
<organism evidence="1 2">
    <name type="scientific">Ceraceosorus bombacis</name>
    <dbReference type="NCBI Taxonomy" id="401625"/>
    <lineage>
        <taxon>Eukaryota</taxon>
        <taxon>Fungi</taxon>
        <taxon>Dikarya</taxon>
        <taxon>Basidiomycota</taxon>
        <taxon>Ustilaginomycotina</taxon>
        <taxon>Exobasidiomycetes</taxon>
        <taxon>Ceraceosorales</taxon>
        <taxon>Ceraceosoraceae</taxon>
        <taxon>Ceraceosorus</taxon>
    </lineage>
</organism>
<dbReference type="EMBL" id="CCYA01000149">
    <property type="protein sequence ID" value="CEH12399.1"/>
    <property type="molecule type" value="Genomic_DNA"/>
</dbReference>
<protein>
    <submittedName>
        <fullName evidence="1">Uncharacterized protein</fullName>
    </submittedName>
</protein>
<evidence type="ECO:0000313" key="1">
    <source>
        <dbReference type="EMBL" id="CEH12399.1"/>
    </source>
</evidence>
<proteinExistence type="predicted"/>
<accession>A0A0P1BB86</accession>